<keyword evidence="2" id="KW-1185">Reference proteome</keyword>
<dbReference type="STRING" id="288004.AL038_09390"/>
<reference evidence="2" key="1">
    <citation type="submission" date="2016-12" db="EMBL/GenBank/DDBJ databases">
        <title>Complete Genome Sequence of Beggiatoa leptomitiformis D-401.</title>
        <authorList>
            <person name="Fomenkov A."/>
            <person name="Vincze T."/>
            <person name="Grabovich M."/>
            <person name="Anton B.P."/>
            <person name="Dubinina G."/>
            <person name="Orlova M."/>
            <person name="Belousova E."/>
            <person name="Roberts R.J."/>
        </authorList>
    </citation>
    <scope>NUCLEOTIDE SEQUENCE [LARGE SCALE GENOMIC DNA]</scope>
    <source>
        <strain evidence="2">D-401</strain>
    </source>
</reference>
<evidence type="ECO:0000313" key="2">
    <source>
        <dbReference type="Proteomes" id="UP000234271"/>
    </source>
</evidence>
<accession>A0A2N9YH45</accession>
<dbReference type="Pfam" id="PF05069">
    <property type="entry name" value="Phage_tail_S"/>
    <property type="match status" value="1"/>
</dbReference>
<proteinExistence type="predicted"/>
<evidence type="ECO:0000313" key="1">
    <source>
        <dbReference type="EMBL" id="AUI69852.1"/>
    </source>
</evidence>
<dbReference type="Proteomes" id="UP000234271">
    <property type="component" value="Chromosome"/>
</dbReference>
<dbReference type="OrthoDB" id="2081253at2"/>
<sequence>MIEIKAGKFKDLDNLLRQLDGILGTTDTMEFIAQLVEGQIKDRISKEKTAPNGTRWQQWSKRYARTRKPEHSLLIDTGDLLKSIHNGVINTAEAFVATDSVYGAVHQFGNPKKNIPARPFFGLSEDNKNDVEAELTEWIKQRLKRT</sequence>
<dbReference type="AlphaFoldDB" id="A0A2N9YH45"/>
<gene>
    <name evidence="1" type="ORF">BLE401_14910</name>
</gene>
<dbReference type="EMBL" id="CP018889">
    <property type="protein sequence ID" value="AUI69852.1"/>
    <property type="molecule type" value="Genomic_DNA"/>
</dbReference>
<protein>
    <submittedName>
        <fullName evidence="1">Phage virion morphogenesis protein</fullName>
    </submittedName>
</protein>
<dbReference type="RefSeq" id="WP_062152213.1">
    <property type="nucleotide sequence ID" value="NZ_CP012373.2"/>
</dbReference>
<name>A0A2N9YH45_9GAMM</name>
<dbReference type="NCBIfam" id="TIGR01635">
    <property type="entry name" value="tail_comp_S"/>
    <property type="match status" value="1"/>
</dbReference>
<organism evidence="1 2">
    <name type="scientific">Beggiatoa leptomitoformis</name>
    <dbReference type="NCBI Taxonomy" id="288004"/>
    <lineage>
        <taxon>Bacteria</taxon>
        <taxon>Pseudomonadati</taxon>
        <taxon>Pseudomonadota</taxon>
        <taxon>Gammaproteobacteria</taxon>
        <taxon>Thiotrichales</taxon>
        <taxon>Thiotrichaceae</taxon>
        <taxon>Beggiatoa</taxon>
    </lineage>
</organism>
<dbReference type="InterPro" id="IPR006522">
    <property type="entry name" value="Phage_virion_morphogenesis"/>
</dbReference>